<accession>A0ABY0HBV8</accession>
<dbReference type="EMBL" id="QJNS01000065">
    <property type="protein sequence ID" value="RYO89867.1"/>
    <property type="molecule type" value="Genomic_DNA"/>
</dbReference>
<feature type="compositionally biased region" description="Gly residues" evidence="1">
    <location>
        <begin position="1"/>
        <end position="11"/>
    </location>
</feature>
<gene>
    <name evidence="3" type="ORF">DL762_002952</name>
</gene>
<sequence>MPLGGQPRGGVPGPPARDSGVEEAAEGGQGARRHLGAAYQDEEGGNPDRRLPPSFGSSAGRAIVDGGDDDEDDYPCETPGNEIAPYDTEEEERREEARRWGSRSEPAINTDKWNSWDDDDDGMSDDKFDKEDDDDDEAGSVVADADAWEAVDARDAVLRVAGVPVHGACWTSCRAGPEGKETRDNVNALAERLLEMDEQELLEFCELAESCREDLLEQGVNIKGHIYNQCEREEYYYSRLISVRYALIGPFGGLWEERLSCTAVYFVMIVYCLWITASIRYLSAL</sequence>
<keyword evidence="2" id="KW-1133">Transmembrane helix</keyword>
<reference evidence="3 4" key="1">
    <citation type="submission" date="2018-06" db="EMBL/GenBank/DDBJ databases">
        <title>Complete Genomes of Monosporascus.</title>
        <authorList>
            <person name="Robinson A.J."/>
            <person name="Natvig D.O."/>
        </authorList>
    </citation>
    <scope>NUCLEOTIDE SEQUENCE [LARGE SCALE GENOMIC DNA]</scope>
    <source>
        <strain evidence="3 4">CBS 609.92</strain>
    </source>
</reference>
<feature type="region of interest" description="Disordered" evidence="1">
    <location>
        <begin position="1"/>
        <end position="139"/>
    </location>
</feature>
<feature type="compositionally biased region" description="Acidic residues" evidence="1">
    <location>
        <begin position="66"/>
        <end position="75"/>
    </location>
</feature>
<comment type="caution">
    <text evidence="3">The sequence shown here is derived from an EMBL/GenBank/DDBJ whole genome shotgun (WGS) entry which is preliminary data.</text>
</comment>
<proteinExistence type="predicted"/>
<name>A0ABY0HBV8_9PEZI</name>
<organism evidence="3 4">
    <name type="scientific">Monosporascus cannonballus</name>
    <dbReference type="NCBI Taxonomy" id="155416"/>
    <lineage>
        <taxon>Eukaryota</taxon>
        <taxon>Fungi</taxon>
        <taxon>Dikarya</taxon>
        <taxon>Ascomycota</taxon>
        <taxon>Pezizomycotina</taxon>
        <taxon>Sordariomycetes</taxon>
        <taxon>Xylariomycetidae</taxon>
        <taxon>Xylariales</taxon>
        <taxon>Xylariales incertae sedis</taxon>
        <taxon>Monosporascus</taxon>
    </lineage>
</organism>
<evidence type="ECO:0000256" key="1">
    <source>
        <dbReference type="SAM" id="MobiDB-lite"/>
    </source>
</evidence>
<dbReference type="Proteomes" id="UP000294003">
    <property type="component" value="Unassembled WGS sequence"/>
</dbReference>
<evidence type="ECO:0000256" key="2">
    <source>
        <dbReference type="SAM" id="Phobius"/>
    </source>
</evidence>
<keyword evidence="2" id="KW-0472">Membrane</keyword>
<feature type="transmembrane region" description="Helical" evidence="2">
    <location>
        <begin position="263"/>
        <end position="282"/>
    </location>
</feature>
<protein>
    <submittedName>
        <fullName evidence="3">Uncharacterized protein</fullName>
    </submittedName>
</protein>
<evidence type="ECO:0000313" key="4">
    <source>
        <dbReference type="Proteomes" id="UP000294003"/>
    </source>
</evidence>
<evidence type="ECO:0000313" key="3">
    <source>
        <dbReference type="EMBL" id="RYO89867.1"/>
    </source>
</evidence>
<keyword evidence="2" id="KW-0812">Transmembrane</keyword>
<keyword evidence="4" id="KW-1185">Reference proteome</keyword>